<protein>
    <submittedName>
        <fullName evidence="1">Uncharacterized protein</fullName>
    </submittedName>
</protein>
<keyword evidence="2" id="KW-1185">Reference proteome</keyword>
<evidence type="ECO:0000313" key="2">
    <source>
        <dbReference type="Proteomes" id="UP000615326"/>
    </source>
</evidence>
<reference evidence="1 2" key="1">
    <citation type="journal article" date="2020" name="Int. J. Syst. Evol. Microbiol.">
        <title>Novel acetic acid bacteria from cider fermentations: Acetobacter conturbans sp. nov. and Acetobacter fallax sp. nov.</title>
        <authorList>
            <person name="Sombolestani A.S."/>
            <person name="Cleenwerck I."/>
            <person name="Cnockaert M."/>
            <person name="Borremans W."/>
            <person name="Wieme A.D."/>
            <person name="De Vuyst L."/>
            <person name="Vandamme P."/>
        </authorList>
    </citation>
    <scope>NUCLEOTIDE SEQUENCE [LARGE SCALE GENOMIC DNA]</scope>
    <source>
        <strain evidence="1 2">LMG 1637</strain>
    </source>
</reference>
<organism evidence="1 2">
    <name type="scientific">Acetobacter fallax</name>
    <dbReference type="NCBI Taxonomy" id="1737473"/>
    <lineage>
        <taxon>Bacteria</taxon>
        <taxon>Pseudomonadati</taxon>
        <taxon>Pseudomonadota</taxon>
        <taxon>Alphaproteobacteria</taxon>
        <taxon>Acetobacterales</taxon>
        <taxon>Acetobacteraceae</taxon>
        <taxon>Acetobacter</taxon>
    </lineage>
</organism>
<dbReference type="RefSeq" id="WP_173577289.1">
    <property type="nucleotide sequence ID" value="NZ_WOSW01000015.1"/>
</dbReference>
<gene>
    <name evidence="1" type="ORF">GOB84_09370</name>
</gene>
<sequence>MPRSSDESEGLAWHKGLPAGCSQRDDVAGNGIRVHTGAHARFMHIAQNMPAARPDRCAVAVFCAWFVCSVRPRQAIIRL</sequence>
<comment type="caution">
    <text evidence="1">The sequence shown here is derived from an EMBL/GenBank/DDBJ whole genome shotgun (WGS) entry which is preliminary data.</text>
</comment>
<name>A0ABX0KC72_9PROT</name>
<accession>A0ABX0KC72</accession>
<dbReference type="Proteomes" id="UP000615326">
    <property type="component" value="Unassembled WGS sequence"/>
</dbReference>
<dbReference type="EMBL" id="WOSW01000015">
    <property type="protein sequence ID" value="NHO32763.1"/>
    <property type="molecule type" value="Genomic_DNA"/>
</dbReference>
<proteinExistence type="predicted"/>
<evidence type="ECO:0000313" key="1">
    <source>
        <dbReference type="EMBL" id="NHO32763.1"/>
    </source>
</evidence>